<gene>
    <name evidence="1" type="ORF">ALQ95_03645</name>
</gene>
<evidence type="ECO:0000313" key="2">
    <source>
        <dbReference type="Proteomes" id="UP000280292"/>
    </source>
</evidence>
<dbReference type="Proteomes" id="UP000280292">
    <property type="component" value="Unassembled WGS sequence"/>
</dbReference>
<protein>
    <submittedName>
        <fullName evidence="1">Uncharacterized protein</fullName>
    </submittedName>
</protein>
<name>A0A3M2VQF9_PSESI</name>
<accession>A0A3M2VQF9</accession>
<comment type="caution">
    <text evidence="1">The sequence shown here is derived from an EMBL/GenBank/DDBJ whole genome shotgun (WGS) entry which is preliminary data.</text>
</comment>
<reference evidence="1 2" key="1">
    <citation type="submission" date="2018-08" db="EMBL/GenBank/DDBJ databases">
        <title>Recombination of ecologically and evolutionarily significant loci maintains genetic cohesion in the Pseudomonas syringae species complex.</title>
        <authorList>
            <person name="Dillon M."/>
            <person name="Thakur S."/>
            <person name="Almeida R.N.D."/>
            <person name="Weir B.S."/>
            <person name="Guttman D.S."/>
        </authorList>
    </citation>
    <scope>NUCLEOTIDE SEQUENCE [LARGE SCALE GENOMIC DNA]</scope>
    <source>
        <strain evidence="1 2">ICMP 3883</strain>
    </source>
</reference>
<sequence length="109" mass="11956">MKNADIATIIPKVSARLAGSALMENVKGDTDFYAAIRDLTKAGLSKSLFSKKLQMLASEFDQLHEYAYDAEHSDEHVEAITTYDAYLHALDEPLTSGRSAVQRICSTSS</sequence>
<dbReference type="AlphaFoldDB" id="A0A3M2VQF9"/>
<dbReference type="EMBL" id="RBNR01000252">
    <property type="protein sequence ID" value="RML41530.1"/>
    <property type="molecule type" value="Genomic_DNA"/>
</dbReference>
<organism evidence="1 2">
    <name type="scientific">Pseudomonas syringae pv. ribicola</name>
    <dbReference type="NCBI Taxonomy" id="55398"/>
    <lineage>
        <taxon>Bacteria</taxon>
        <taxon>Pseudomonadati</taxon>
        <taxon>Pseudomonadota</taxon>
        <taxon>Gammaproteobacteria</taxon>
        <taxon>Pseudomonadales</taxon>
        <taxon>Pseudomonadaceae</taxon>
        <taxon>Pseudomonas</taxon>
    </lineage>
</organism>
<evidence type="ECO:0000313" key="1">
    <source>
        <dbReference type="EMBL" id="RML41530.1"/>
    </source>
</evidence>
<proteinExistence type="predicted"/>